<proteinExistence type="predicted"/>
<dbReference type="InterPro" id="IPR015943">
    <property type="entry name" value="WD40/YVTN_repeat-like_dom_sf"/>
</dbReference>
<sequence length="345" mass="39704">MKHLFVSLSLLFVLPVFSQEIVFTSAQTFSKEDMNSFYSSVAINADLVLFNANDFKLYAYRKDGTLAWETSINRKSNIPPFFVDNSIWVNGNENRNTYIRVLSRSDGTLKKTTSFEMWTTPMIRNGVLYSTGISKGGCVFAYDLRADSLIWERFIAHGISQKPYYQSGKIIANAEGDNWLELDYEGRLIDPQCEDSTVSFPSELKCVKTFDLLTHDGIPVSGKKAERLMANDAITRNSTSHTFFLQNDKLIILGNKLREKASIRLDAWFKDKEFDEYAIKSIIETNDEKIWLLLNNHVISYNHKAKKLETQLDLSNWEPHQVVIDEDRIWFISKKDGLLYAVRRG</sequence>
<feature type="signal peptide" evidence="1">
    <location>
        <begin position="1"/>
        <end position="18"/>
    </location>
</feature>
<name>A0ABS9KKN3_9BACT</name>
<dbReference type="InterPro" id="IPR011047">
    <property type="entry name" value="Quinoprotein_ADH-like_sf"/>
</dbReference>
<dbReference type="Proteomes" id="UP001165367">
    <property type="component" value="Unassembled WGS sequence"/>
</dbReference>
<dbReference type="RefSeq" id="WP_237868102.1">
    <property type="nucleotide sequence ID" value="NZ_JAKLTR010000001.1"/>
</dbReference>
<dbReference type="Gene3D" id="2.130.10.10">
    <property type="entry name" value="YVTN repeat-like/Quinoprotein amine dehydrogenase"/>
    <property type="match status" value="1"/>
</dbReference>
<dbReference type="SUPFAM" id="SSF50998">
    <property type="entry name" value="Quinoprotein alcohol dehydrogenase-like"/>
    <property type="match status" value="1"/>
</dbReference>
<evidence type="ECO:0000313" key="2">
    <source>
        <dbReference type="EMBL" id="MCG2612875.1"/>
    </source>
</evidence>
<evidence type="ECO:0000256" key="1">
    <source>
        <dbReference type="SAM" id="SignalP"/>
    </source>
</evidence>
<keyword evidence="1" id="KW-0732">Signal</keyword>
<evidence type="ECO:0008006" key="4">
    <source>
        <dbReference type="Google" id="ProtNLM"/>
    </source>
</evidence>
<keyword evidence="3" id="KW-1185">Reference proteome</keyword>
<feature type="chain" id="PRO_5045169187" description="PQQ-binding-like beta-propeller repeat protein" evidence="1">
    <location>
        <begin position="19"/>
        <end position="345"/>
    </location>
</feature>
<organism evidence="2 3">
    <name type="scientific">Terrimonas ginsenosidimutans</name>
    <dbReference type="NCBI Taxonomy" id="2908004"/>
    <lineage>
        <taxon>Bacteria</taxon>
        <taxon>Pseudomonadati</taxon>
        <taxon>Bacteroidota</taxon>
        <taxon>Chitinophagia</taxon>
        <taxon>Chitinophagales</taxon>
        <taxon>Chitinophagaceae</taxon>
        <taxon>Terrimonas</taxon>
    </lineage>
</organism>
<reference evidence="2" key="1">
    <citation type="submission" date="2022-01" db="EMBL/GenBank/DDBJ databases">
        <authorList>
            <person name="Jo J.-H."/>
            <person name="Im W.-T."/>
        </authorList>
    </citation>
    <scope>NUCLEOTIDE SEQUENCE</scope>
    <source>
        <strain evidence="2">NA20</strain>
    </source>
</reference>
<protein>
    <recommendedName>
        <fullName evidence="4">PQQ-binding-like beta-propeller repeat protein</fullName>
    </recommendedName>
</protein>
<gene>
    <name evidence="2" type="ORF">LZZ85_01240</name>
</gene>
<evidence type="ECO:0000313" key="3">
    <source>
        <dbReference type="Proteomes" id="UP001165367"/>
    </source>
</evidence>
<dbReference type="EMBL" id="JAKLTR010000001">
    <property type="protein sequence ID" value="MCG2612875.1"/>
    <property type="molecule type" value="Genomic_DNA"/>
</dbReference>
<comment type="caution">
    <text evidence="2">The sequence shown here is derived from an EMBL/GenBank/DDBJ whole genome shotgun (WGS) entry which is preliminary data.</text>
</comment>
<accession>A0ABS9KKN3</accession>